<evidence type="ECO:0000256" key="1">
    <source>
        <dbReference type="ARBA" id="ARBA00022801"/>
    </source>
</evidence>
<sequence length="312" mass="36566">MVKKRRKVYKRRKINRNKYKFLIRRIFAFILLVTFFMGLKYIFTNNREFISSESINNYIDYVDSFSGWRKQLNWKEVAAIDGIKNIDYNNINKKKIEEICKWFYDENNNIKDFEKVLEEQDFTDKEKKRAEKNLKNLSEVSLRNIRGDSDKEKDKLIENMKEISIENYKKSGVLPSVTISQAILESNWGKSELSAKYNNYFGIKASAGWKGKIATFSTKENYNDTIKANFRAYDSLEESVNDLGNFLNVNSRYRKNGLFDGKNYIEQAQALEDAGYSTKKNSKGEAIYADLLIELIKDNNLMIIDSEAVKNE</sequence>
<keyword evidence="4" id="KW-0326">Glycosidase</keyword>
<reference evidence="4" key="1">
    <citation type="submission" date="2019-11" db="EMBL/GenBank/DDBJ databases">
        <authorList>
            <person name="Feng L."/>
        </authorList>
    </citation>
    <scope>NUCLEOTIDE SEQUENCE</scope>
    <source>
        <strain evidence="4">CParaputrificumLFYP93</strain>
    </source>
</reference>
<dbReference type="GO" id="GO:0016798">
    <property type="term" value="F:hydrolase activity, acting on glycosyl bonds"/>
    <property type="evidence" value="ECO:0007669"/>
    <property type="project" value="UniProtKB-KW"/>
</dbReference>
<gene>
    <name evidence="4" type="primary">lytG</name>
    <name evidence="4" type="ORF">CPLFYP93_01344</name>
</gene>
<keyword evidence="2" id="KW-0812">Transmembrane</keyword>
<organism evidence="4">
    <name type="scientific">Clostridium paraputrificum</name>
    <dbReference type="NCBI Taxonomy" id="29363"/>
    <lineage>
        <taxon>Bacteria</taxon>
        <taxon>Bacillati</taxon>
        <taxon>Bacillota</taxon>
        <taxon>Clostridia</taxon>
        <taxon>Eubacteriales</taxon>
        <taxon>Clostridiaceae</taxon>
        <taxon>Clostridium</taxon>
    </lineage>
</organism>
<dbReference type="InterPro" id="IPR051056">
    <property type="entry name" value="Glycosyl_Hydrolase_73"/>
</dbReference>
<dbReference type="PANTHER" id="PTHR33308:SF9">
    <property type="entry name" value="PEPTIDOGLYCAN HYDROLASE FLGJ"/>
    <property type="match status" value="1"/>
</dbReference>
<proteinExistence type="predicted"/>
<dbReference type="EC" id="3.2.1.-" evidence="4"/>
<dbReference type="AlphaFoldDB" id="A0A6N3BU43"/>
<keyword evidence="1 4" id="KW-0378">Hydrolase</keyword>
<evidence type="ECO:0000259" key="3">
    <source>
        <dbReference type="SMART" id="SM00047"/>
    </source>
</evidence>
<dbReference type="Gene3D" id="1.10.530.10">
    <property type="match status" value="1"/>
</dbReference>
<protein>
    <submittedName>
        <fullName evidence="4">Exo-glucosaminidase LytG</fullName>
        <ecNumber evidence="4">3.2.1.-</ecNumber>
    </submittedName>
</protein>
<evidence type="ECO:0000313" key="4">
    <source>
        <dbReference type="EMBL" id="VYU08316.1"/>
    </source>
</evidence>
<feature type="transmembrane region" description="Helical" evidence="2">
    <location>
        <begin position="21"/>
        <end position="43"/>
    </location>
</feature>
<evidence type="ECO:0000256" key="2">
    <source>
        <dbReference type="SAM" id="Phobius"/>
    </source>
</evidence>
<keyword evidence="2" id="KW-1133">Transmembrane helix</keyword>
<accession>A0A6N3BU43</accession>
<name>A0A6N3BU43_9CLOT</name>
<dbReference type="Pfam" id="PF01832">
    <property type="entry name" value="Glucosaminidase"/>
    <property type="match status" value="1"/>
</dbReference>
<dbReference type="SMART" id="SM00047">
    <property type="entry name" value="LYZ2"/>
    <property type="match status" value="1"/>
</dbReference>
<dbReference type="EMBL" id="CACRTV010000036">
    <property type="protein sequence ID" value="VYU08316.1"/>
    <property type="molecule type" value="Genomic_DNA"/>
</dbReference>
<dbReference type="GO" id="GO:0004040">
    <property type="term" value="F:amidase activity"/>
    <property type="evidence" value="ECO:0007669"/>
    <property type="project" value="InterPro"/>
</dbReference>
<dbReference type="InterPro" id="IPR002901">
    <property type="entry name" value="MGlyc_endo_b_GlcNAc-like_dom"/>
</dbReference>
<keyword evidence="2" id="KW-0472">Membrane</keyword>
<dbReference type="PANTHER" id="PTHR33308">
    <property type="entry name" value="PEPTIDOGLYCAN HYDROLASE FLGJ"/>
    <property type="match status" value="1"/>
</dbReference>
<feature type="domain" description="Mannosyl-glycoprotein endo-beta-N-acetylglucosamidase-like" evidence="3">
    <location>
        <begin position="142"/>
        <end position="293"/>
    </location>
</feature>
<dbReference type="RefSeq" id="WP_156560586.1">
    <property type="nucleotide sequence ID" value="NZ_CACRTV010000036.1"/>
</dbReference>